<dbReference type="EMBL" id="BEZZ01220622">
    <property type="protein sequence ID" value="GCC47894.1"/>
    <property type="molecule type" value="Genomic_DNA"/>
</dbReference>
<feature type="non-terminal residue" evidence="1">
    <location>
        <position position="80"/>
    </location>
</feature>
<evidence type="ECO:0000313" key="1">
    <source>
        <dbReference type="EMBL" id="GCC47894.1"/>
    </source>
</evidence>
<protein>
    <submittedName>
        <fullName evidence="1">Uncharacterized protein</fullName>
    </submittedName>
</protein>
<dbReference type="AlphaFoldDB" id="A0A401TZ20"/>
<reference evidence="1 2" key="1">
    <citation type="journal article" date="2018" name="Nat. Ecol. Evol.">
        <title>Shark genomes provide insights into elasmobranch evolution and the origin of vertebrates.</title>
        <authorList>
            <person name="Hara Y"/>
            <person name="Yamaguchi K"/>
            <person name="Onimaru K"/>
            <person name="Kadota M"/>
            <person name="Koyanagi M"/>
            <person name="Keeley SD"/>
            <person name="Tatsumi K"/>
            <person name="Tanaka K"/>
            <person name="Motone F"/>
            <person name="Kageyama Y"/>
            <person name="Nozu R"/>
            <person name="Adachi N"/>
            <person name="Nishimura O"/>
            <person name="Nakagawa R"/>
            <person name="Tanegashima C"/>
            <person name="Kiyatake I"/>
            <person name="Matsumoto R"/>
            <person name="Murakumo K"/>
            <person name="Nishida K"/>
            <person name="Terakita A"/>
            <person name="Kuratani S"/>
            <person name="Sato K"/>
            <person name="Hyodo S Kuraku.S."/>
        </authorList>
    </citation>
    <scope>NUCLEOTIDE SEQUENCE [LARGE SCALE GENOMIC DNA]</scope>
</reference>
<proteinExistence type="predicted"/>
<evidence type="ECO:0000313" key="2">
    <source>
        <dbReference type="Proteomes" id="UP000287033"/>
    </source>
</evidence>
<name>A0A401TZ20_CHIPU</name>
<sequence length="80" mass="8757">MGPALRRDDADFVTQRSTSRWVTRLHHDDLGADIDATVEIDHVLVAHPDAAGRDVGADRPGLVGAVDAIERRAEIHRARP</sequence>
<gene>
    <name evidence="1" type="ORF">chiPu_0031847</name>
</gene>
<keyword evidence="2" id="KW-1185">Reference proteome</keyword>
<accession>A0A401TZ20</accession>
<organism evidence="1 2">
    <name type="scientific">Chiloscyllium punctatum</name>
    <name type="common">Brownbanded bambooshark</name>
    <name type="synonym">Hemiscyllium punctatum</name>
    <dbReference type="NCBI Taxonomy" id="137246"/>
    <lineage>
        <taxon>Eukaryota</taxon>
        <taxon>Metazoa</taxon>
        <taxon>Chordata</taxon>
        <taxon>Craniata</taxon>
        <taxon>Vertebrata</taxon>
        <taxon>Chondrichthyes</taxon>
        <taxon>Elasmobranchii</taxon>
        <taxon>Galeomorphii</taxon>
        <taxon>Galeoidea</taxon>
        <taxon>Orectolobiformes</taxon>
        <taxon>Hemiscylliidae</taxon>
        <taxon>Chiloscyllium</taxon>
    </lineage>
</organism>
<dbReference type="Proteomes" id="UP000287033">
    <property type="component" value="Unassembled WGS sequence"/>
</dbReference>
<comment type="caution">
    <text evidence="1">The sequence shown here is derived from an EMBL/GenBank/DDBJ whole genome shotgun (WGS) entry which is preliminary data.</text>
</comment>